<gene>
    <name evidence="2" type="ORF">NSK_007419</name>
</gene>
<dbReference type="Proteomes" id="UP000355283">
    <property type="component" value="Unassembled WGS sequence"/>
</dbReference>
<name>A0A4D9CYD1_9STRA</name>
<dbReference type="AlphaFoldDB" id="A0A4D9CYD1"/>
<proteinExistence type="predicted"/>
<organism evidence="2 3">
    <name type="scientific">Nannochloropsis salina CCMP1776</name>
    <dbReference type="NCBI Taxonomy" id="1027361"/>
    <lineage>
        <taxon>Eukaryota</taxon>
        <taxon>Sar</taxon>
        <taxon>Stramenopiles</taxon>
        <taxon>Ochrophyta</taxon>
        <taxon>Eustigmatophyceae</taxon>
        <taxon>Eustigmatales</taxon>
        <taxon>Monodopsidaceae</taxon>
        <taxon>Microchloropsis</taxon>
        <taxon>Microchloropsis salina</taxon>
    </lineage>
</organism>
<dbReference type="EMBL" id="SDOX01000128">
    <property type="protein sequence ID" value="TFJ81458.1"/>
    <property type="molecule type" value="Genomic_DNA"/>
</dbReference>
<reference evidence="2 3" key="1">
    <citation type="submission" date="2019-01" db="EMBL/GenBank/DDBJ databases">
        <title>Nuclear Genome Assembly of the Microalgal Biofuel strain Nannochloropsis salina CCMP1776.</title>
        <authorList>
            <person name="Hovde B."/>
        </authorList>
    </citation>
    <scope>NUCLEOTIDE SEQUENCE [LARGE SCALE GENOMIC DNA]</scope>
    <source>
        <strain evidence="2 3">CCMP1776</strain>
    </source>
</reference>
<feature type="compositionally biased region" description="Low complexity" evidence="1">
    <location>
        <begin position="282"/>
        <end position="314"/>
    </location>
</feature>
<evidence type="ECO:0000313" key="3">
    <source>
        <dbReference type="Proteomes" id="UP000355283"/>
    </source>
</evidence>
<protein>
    <submittedName>
        <fullName evidence="2">Uncharacterized protein</fullName>
    </submittedName>
</protein>
<evidence type="ECO:0000256" key="1">
    <source>
        <dbReference type="SAM" id="MobiDB-lite"/>
    </source>
</evidence>
<sequence>MRLRFLDAHRNEMTFRKPRMGGGHEHHHHLHGHVPHLMHMMLGAGGGGGREGGREGGRDGGHYSGHGSAFQHGSFLRNSGVSAGGMFNRNGNGKGGGRGGYGGGRQGGGREGGGLYDQYDAYMLASGSSPGGAPLYVQGEGGREGRRRREEVGYEVGGEGGYGGGEVDAGRGGGGGDGLWTLDNLTNGVDMLSLEREGRTAGGKEGGPQNAASALAPPALWMEGGTESSLGGGYAYGPGGMSMHEQQLGYWSSPATAPAAASLAYPSYNFSPSSHPPPHFPPTSTLLPSAASSAGAYPAPSSLSSSSSTSSVPAPWSFATDIPSFAGTSKPIPLTKSSPSLPSSLPSSAASSSEALAAKGEEGGKVGGREGGD</sequence>
<feature type="region of interest" description="Disordered" evidence="1">
    <location>
        <begin position="271"/>
        <end position="314"/>
    </location>
</feature>
<keyword evidence="3" id="KW-1185">Reference proteome</keyword>
<comment type="caution">
    <text evidence="2">The sequence shown here is derived from an EMBL/GenBank/DDBJ whole genome shotgun (WGS) entry which is preliminary data.</text>
</comment>
<feature type="compositionally biased region" description="Basic and acidic residues" evidence="1">
    <location>
        <begin position="359"/>
        <end position="373"/>
    </location>
</feature>
<feature type="compositionally biased region" description="Low complexity" evidence="1">
    <location>
        <begin position="336"/>
        <end position="358"/>
    </location>
</feature>
<feature type="region of interest" description="Disordered" evidence="1">
    <location>
        <begin position="44"/>
        <end position="109"/>
    </location>
</feature>
<dbReference type="OrthoDB" id="10657472at2759"/>
<feature type="region of interest" description="Disordered" evidence="1">
    <location>
        <begin position="328"/>
        <end position="373"/>
    </location>
</feature>
<accession>A0A4D9CYD1</accession>
<evidence type="ECO:0000313" key="2">
    <source>
        <dbReference type="EMBL" id="TFJ81458.1"/>
    </source>
</evidence>
<feature type="compositionally biased region" description="Basic and acidic residues" evidence="1">
    <location>
        <begin position="51"/>
        <end position="61"/>
    </location>
</feature>
<feature type="compositionally biased region" description="Gly residues" evidence="1">
    <location>
        <begin position="92"/>
        <end position="109"/>
    </location>
</feature>